<comment type="caution">
    <text evidence="1">The sequence shown here is derived from an EMBL/GenBank/DDBJ whole genome shotgun (WGS) entry which is preliminary data.</text>
</comment>
<protein>
    <submittedName>
        <fullName evidence="1">NADPH-dependent methylglyoxal reductase GRE2</fullName>
    </submittedName>
</protein>
<proteinExistence type="predicted"/>
<sequence length="368" mass="39267">MPSVSAAGGPLVLVTGANGYIGTWLIQGLLEKGYTVRGTVRSEEKGKPLTEYFDSTPYGSNLELPGAFDEAVKGVDAIEHVASPTVFLRRPDDPPDALIVPAVEGTLGILRSAQKFGSKVKRIVLTSSIVALLPIFTAADAESGVTVPLDESGWADAYVDDVRKRGNAAGLLAKYCASKALAEKAAWEFYEKCKSEVPWDLVALNPATSPLLDFQDGLTSSLQYWLHHACKAQPDDVLCDTMGFVDVHDVVAAHVAALEKEEAGGERIILCKRTMTWQQHRNEMYTIRPDLYDGASGVLPSGNPGITPGALQYTYNTTKAARILGIVYTDSGDTLGNTMEYFETRGFFGGGAGGNVNVNGNGEVGGVM</sequence>
<accession>A0ACB8GKV1</accession>
<dbReference type="EMBL" id="JAFIQS020000011">
    <property type="protein sequence ID" value="KAH9475841.1"/>
    <property type="molecule type" value="Genomic_DNA"/>
</dbReference>
<keyword evidence="2" id="KW-1185">Reference proteome</keyword>
<evidence type="ECO:0000313" key="2">
    <source>
        <dbReference type="Proteomes" id="UP000664032"/>
    </source>
</evidence>
<gene>
    <name evidence="1" type="ORF">JR316_0011401</name>
</gene>
<name>A0ACB8GKV1_PSICU</name>
<dbReference type="Proteomes" id="UP000664032">
    <property type="component" value="Unassembled WGS sequence"/>
</dbReference>
<evidence type="ECO:0000313" key="1">
    <source>
        <dbReference type="EMBL" id="KAH9475841.1"/>
    </source>
</evidence>
<reference evidence="1" key="1">
    <citation type="submission" date="2021-10" db="EMBL/GenBank/DDBJ databases">
        <title>Psilocybe cubensis genome.</title>
        <authorList>
            <person name="Mckernan K.J."/>
            <person name="Crawford S."/>
            <person name="Trippe A."/>
            <person name="Kane L.T."/>
            <person name="Mclaughlin S."/>
        </authorList>
    </citation>
    <scope>NUCLEOTIDE SEQUENCE</scope>
    <source>
        <strain evidence="1">MGC-MH-2018</strain>
    </source>
</reference>
<organism evidence="1 2">
    <name type="scientific">Psilocybe cubensis</name>
    <name type="common">Psychedelic mushroom</name>
    <name type="synonym">Stropharia cubensis</name>
    <dbReference type="NCBI Taxonomy" id="181762"/>
    <lineage>
        <taxon>Eukaryota</taxon>
        <taxon>Fungi</taxon>
        <taxon>Dikarya</taxon>
        <taxon>Basidiomycota</taxon>
        <taxon>Agaricomycotina</taxon>
        <taxon>Agaricomycetes</taxon>
        <taxon>Agaricomycetidae</taxon>
        <taxon>Agaricales</taxon>
        <taxon>Agaricineae</taxon>
        <taxon>Strophariaceae</taxon>
        <taxon>Psilocybe</taxon>
    </lineage>
</organism>